<sequence length="145" mass="16360">KGSSFKTDLHKSEPFAPLCQSRQESLFRSVLVFLLYHQSGAFTFKHENISFQLMPPSSSSSEVLLRAVMSRVCVQERGFKPKPAATSDNLTLLKVLWTRVTSFMQEDVLLIFNTQVHKYALCQKHTFLPSGKLSSYVSPGRSSKT</sequence>
<gene>
    <name evidence="1" type="primary">Nfu_g_1_006066</name>
</gene>
<feature type="non-terminal residue" evidence="1">
    <location>
        <position position="1"/>
    </location>
</feature>
<reference evidence="1" key="2">
    <citation type="submission" date="2016-06" db="EMBL/GenBank/DDBJ databases">
        <title>The genome of a short-lived fish provides insights into sex chromosome evolution and the genetic control of aging.</title>
        <authorList>
            <person name="Reichwald K."/>
            <person name="Felder M."/>
            <person name="Petzold A."/>
            <person name="Koch P."/>
            <person name="Groth M."/>
            <person name="Platzer M."/>
        </authorList>
    </citation>
    <scope>NUCLEOTIDE SEQUENCE</scope>
    <source>
        <tissue evidence="1">Brain</tissue>
    </source>
</reference>
<proteinExistence type="predicted"/>
<dbReference type="AlphaFoldDB" id="A0A1A8H419"/>
<dbReference type="EMBL" id="HAEC01009997">
    <property type="protein sequence ID" value="SBQ78213.1"/>
    <property type="molecule type" value="Transcribed_RNA"/>
</dbReference>
<evidence type="ECO:0000313" key="1">
    <source>
        <dbReference type="EMBL" id="SBQ78213.1"/>
    </source>
</evidence>
<feature type="non-terminal residue" evidence="1">
    <location>
        <position position="145"/>
    </location>
</feature>
<name>A0A1A8H419_9TELE</name>
<accession>A0A1A8H419</accession>
<protein>
    <submittedName>
        <fullName evidence="1">Uncharacterized protein</fullName>
    </submittedName>
</protein>
<dbReference type="EMBL" id="HAEB01009795">
    <property type="protein sequence ID" value="SBQ56322.1"/>
    <property type="molecule type" value="Transcribed_RNA"/>
</dbReference>
<organism evidence="1">
    <name type="scientific">Nothobranchius korthausae</name>
    <dbReference type="NCBI Taxonomy" id="1143690"/>
    <lineage>
        <taxon>Eukaryota</taxon>
        <taxon>Metazoa</taxon>
        <taxon>Chordata</taxon>
        <taxon>Craniata</taxon>
        <taxon>Vertebrata</taxon>
        <taxon>Euteleostomi</taxon>
        <taxon>Actinopterygii</taxon>
        <taxon>Neopterygii</taxon>
        <taxon>Teleostei</taxon>
        <taxon>Neoteleostei</taxon>
        <taxon>Acanthomorphata</taxon>
        <taxon>Ovalentaria</taxon>
        <taxon>Atherinomorphae</taxon>
        <taxon>Cyprinodontiformes</taxon>
        <taxon>Nothobranchiidae</taxon>
        <taxon>Nothobranchius</taxon>
    </lineage>
</organism>
<reference evidence="1" key="1">
    <citation type="submission" date="2016-05" db="EMBL/GenBank/DDBJ databases">
        <authorList>
            <person name="Lavstsen T."/>
            <person name="Jespersen J.S."/>
        </authorList>
    </citation>
    <scope>NUCLEOTIDE SEQUENCE</scope>
    <source>
        <tissue evidence="1">Brain</tissue>
    </source>
</reference>